<protein>
    <submittedName>
        <fullName evidence="2">Uncharacterized protein</fullName>
    </submittedName>
</protein>
<dbReference type="EMBL" id="DXBY01000012">
    <property type="protein sequence ID" value="HIZ34211.1"/>
    <property type="molecule type" value="Genomic_DNA"/>
</dbReference>
<reference evidence="2" key="1">
    <citation type="journal article" date="2021" name="PeerJ">
        <title>Extensive microbial diversity within the chicken gut microbiome revealed by metagenomics and culture.</title>
        <authorList>
            <person name="Gilroy R."/>
            <person name="Ravi A."/>
            <person name="Getino M."/>
            <person name="Pursley I."/>
            <person name="Horton D.L."/>
            <person name="Alikhan N.F."/>
            <person name="Baker D."/>
            <person name="Gharbi K."/>
            <person name="Hall N."/>
            <person name="Watson M."/>
            <person name="Adriaenssens E.M."/>
            <person name="Foster-Nyarko E."/>
            <person name="Jarju S."/>
            <person name="Secka A."/>
            <person name="Antonio M."/>
            <person name="Oren A."/>
            <person name="Chaudhuri R.R."/>
            <person name="La Ragione R."/>
            <person name="Hildebrand F."/>
            <person name="Pallen M.J."/>
        </authorList>
    </citation>
    <scope>NUCLEOTIDE SEQUENCE</scope>
    <source>
        <strain evidence="2">ChiGjej4B4-7305</strain>
    </source>
</reference>
<proteinExistence type="predicted"/>
<sequence>MKPLPRFWTDATGQARSPDGKELFLRLYGWSTSSIAEAAQVARQRLAEATAAVRSGRELTRGGYYPRTPLREEILTEVTGDDDELIAAITRNRYGAEVLNTDAVLIADVDLPHPSVREARQHRRTRQAGPPTEPKRGLFSRLFRRASTAELIETTPPQQQGATSPAGPEEPTGAETAALATIETVAAQHPPWGFRTYRTAAGLRVIITGSQLLPGSSEAEQLLRELDSDPLYVRLCGTHETYRARLTPKPWRVGRRALTVTYPYEQLTQAANRWLQKYTAASEGYATCALVSSTGPAPDAVARQVLDLHDQRTRTDAGLPLA</sequence>
<feature type="region of interest" description="Disordered" evidence="1">
    <location>
        <begin position="116"/>
        <end position="138"/>
    </location>
</feature>
<organism evidence="2 3">
    <name type="scientific">Candidatus Ruania gallistercoris</name>
    <dbReference type="NCBI Taxonomy" id="2838746"/>
    <lineage>
        <taxon>Bacteria</taxon>
        <taxon>Bacillati</taxon>
        <taxon>Actinomycetota</taxon>
        <taxon>Actinomycetes</taxon>
        <taxon>Micrococcales</taxon>
        <taxon>Ruaniaceae</taxon>
        <taxon>Ruania</taxon>
    </lineage>
</organism>
<accession>A0A9D2EBC6</accession>
<feature type="region of interest" description="Disordered" evidence="1">
    <location>
        <begin position="151"/>
        <end position="173"/>
    </location>
</feature>
<name>A0A9D2EBC6_9MICO</name>
<dbReference type="AlphaFoldDB" id="A0A9D2EBC6"/>
<dbReference type="Proteomes" id="UP000824037">
    <property type="component" value="Unassembled WGS sequence"/>
</dbReference>
<reference evidence="2" key="2">
    <citation type="submission" date="2021-04" db="EMBL/GenBank/DDBJ databases">
        <authorList>
            <person name="Gilroy R."/>
        </authorList>
    </citation>
    <scope>NUCLEOTIDE SEQUENCE</scope>
    <source>
        <strain evidence="2">ChiGjej4B4-7305</strain>
    </source>
</reference>
<evidence type="ECO:0000256" key="1">
    <source>
        <dbReference type="SAM" id="MobiDB-lite"/>
    </source>
</evidence>
<evidence type="ECO:0000313" key="3">
    <source>
        <dbReference type="Proteomes" id="UP000824037"/>
    </source>
</evidence>
<gene>
    <name evidence="2" type="ORF">H9815_00400</name>
</gene>
<evidence type="ECO:0000313" key="2">
    <source>
        <dbReference type="EMBL" id="HIZ34211.1"/>
    </source>
</evidence>
<comment type="caution">
    <text evidence="2">The sequence shown here is derived from an EMBL/GenBank/DDBJ whole genome shotgun (WGS) entry which is preliminary data.</text>
</comment>